<organism evidence="1 2">
    <name type="scientific">Elysia marginata</name>
    <dbReference type="NCBI Taxonomy" id="1093978"/>
    <lineage>
        <taxon>Eukaryota</taxon>
        <taxon>Metazoa</taxon>
        <taxon>Spiralia</taxon>
        <taxon>Lophotrochozoa</taxon>
        <taxon>Mollusca</taxon>
        <taxon>Gastropoda</taxon>
        <taxon>Heterobranchia</taxon>
        <taxon>Euthyneura</taxon>
        <taxon>Panpulmonata</taxon>
        <taxon>Sacoglossa</taxon>
        <taxon>Placobranchoidea</taxon>
        <taxon>Plakobranchidae</taxon>
        <taxon>Elysia</taxon>
    </lineage>
</organism>
<dbReference type="Proteomes" id="UP000762676">
    <property type="component" value="Unassembled WGS sequence"/>
</dbReference>
<dbReference type="AlphaFoldDB" id="A0AAV4FID5"/>
<proteinExistence type="predicted"/>
<evidence type="ECO:0000313" key="2">
    <source>
        <dbReference type="Proteomes" id="UP000762676"/>
    </source>
</evidence>
<evidence type="ECO:0000313" key="1">
    <source>
        <dbReference type="EMBL" id="GFR73022.1"/>
    </source>
</evidence>
<keyword evidence="2" id="KW-1185">Reference proteome</keyword>
<name>A0AAV4FID5_9GAST</name>
<gene>
    <name evidence="1" type="ORF">ElyMa_000394400</name>
</gene>
<accession>A0AAV4FID5</accession>
<comment type="caution">
    <text evidence="1">The sequence shown here is derived from an EMBL/GenBank/DDBJ whole genome shotgun (WGS) entry which is preliminary data.</text>
</comment>
<sequence>MLARHSCSPVVLAKSVVRVTSITVPYSFSVRLAWSGSPAFYSNMNNEGQTSSENSTIESNDKILRPHNKLRNIYDLRTLLVIAAEGCLKLPHDLKTFTEGDPKVNVLYTSKLPLMNYDKHPPVEAIALVCKVYCQDR</sequence>
<dbReference type="EMBL" id="BMAT01000778">
    <property type="protein sequence ID" value="GFR73022.1"/>
    <property type="molecule type" value="Genomic_DNA"/>
</dbReference>
<protein>
    <submittedName>
        <fullName evidence="1">Uncharacterized protein</fullName>
    </submittedName>
</protein>
<reference evidence="1 2" key="1">
    <citation type="journal article" date="2021" name="Elife">
        <title>Chloroplast acquisition without the gene transfer in kleptoplastic sea slugs, Plakobranchus ocellatus.</title>
        <authorList>
            <person name="Maeda T."/>
            <person name="Takahashi S."/>
            <person name="Yoshida T."/>
            <person name="Shimamura S."/>
            <person name="Takaki Y."/>
            <person name="Nagai Y."/>
            <person name="Toyoda A."/>
            <person name="Suzuki Y."/>
            <person name="Arimoto A."/>
            <person name="Ishii H."/>
            <person name="Satoh N."/>
            <person name="Nishiyama T."/>
            <person name="Hasebe M."/>
            <person name="Maruyama T."/>
            <person name="Minagawa J."/>
            <person name="Obokata J."/>
            <person name="Shigenobu S."/>
        </authorList>
    </citation>
    <scope>NUCLEOTIDE SEQUENCE [LARGE SCALE GENOMIC DNA]</scope>
</reference>